<evidence type="ECO:0000313" key="4">
    <source>
        <dbReference type="EMBL" id="CAK8986887.1"/>
    </source>
</evidence>
<dbReference type="Gene3D" id="1.10.472.80">
    <property type="entry name" value="Ypt/Rab-GAP domain of gyp1p, domain 3"/>
    <property type="match status" value="1"/>
</dbReference>
<protein>
    <recommendedName>
        <fullName evidence="3">Rab-GAP TBC domain-containing protein</fullName>
    </recommendedName>
</protein>
<feature type="region of interest" description="Disordered" evidence="2">
    <location>
        <begin position="531"/>
        <end position="559"/>
    </location>
</feature>
<accession>A0ABP0HA07</accession>
<dbReference type="InterPro" id="IPR000195">
    <property type="entry name" value="Rab-GAP-TBC_dom"/>
</dbReference>
<evidence type="ECO:0000256" key="2">
    <source>
        <dbReference type="SAM" id="MobiDB-lite"/>
    </source>
</evidence>
<dbReference type="Pfam" id="PF00566">
    <property type="entry name" value="RabGAP-TBC"/>
    <property type="match status" value="1"/>
</dbReference>
<evidence type="ECO:0000259" key="3">
    <source>
        <dbReference type="PROSITE" id="PS50086"/>
    </source>
</evidence>
<proteinExistence type="predicted"/>
<dbReference type="SUPFAM" id="SSF47923">
    <property type="entry name" value="Ypt/Rab-GAP domain of gyp1p"/>
    <property type="match status" value="1"/>
</dbReference>
<feature type="domain" description="Rab-GAP TBC" evidence="3">
    <location>
        <begin position="212"/>
        <end position="405"/>
    </location>
</feature>
<feature type="region of interest" description="Disordered" evidence="2">
    <location>
        <begin position="1"/>
        <end position="35"/>
    </location>
</feature>
<feature type="compositionally biased region" description="Polar residues" evidence="2">
    <location>
        <begin position="81"/>
        <end position="93"/>
    </location>
</feature>
<feature type="compositionally biased region" description="Basic and acidic residues" evidence="2">
    <location>
        <begin position="127"/>
        <end position="138"/>
    </location>
</feature>
<evidence type="ECO:0000313" key="5">
    <source>
        <dbReference type="Proteomes" id="UP001642484"/>
    </source>
</evidence>
<keyword evidence="5" id="KW-1185">Reference proteome</keyword>
<feature type="region of interest" description="Disordered" evidence="2">
    <location>
        <begin position="80"/>
        <end position="138"/>
    </location>
</feature>
<organism evidence="4 5">
    <name type="scientific">Durusdinium trenchii</name>
    <dbReference type="NCBI Taxonomy" id="1381693"/>
    <lineage>
        <taxon>Eukaryota</taxon>
        <taxon>Sar</taxon>
        <taxon>Alveolata</taxon>
        <taxon>Dinophyceae</taxon>
        <taxon>Suessiales</taxon>
        <taxon>Symbiodiniaceae</taxon>
        <taxon>Durusdinium</taxon>
    </lineage>
</organism>
<dbReference type="InterPro" id="IPR035969">
    <property type="entry name" value="Rab-GAP_TBC_sf"/>
</dbReference>
<feature type="compositionally biased region" description="Basic and acidic residues" evidence="2">
    <location>
        <begin position="533"/>
        <end position="559"/>
    </location>
</feature>
<sequence length="559" mass="62909">MAVDDSGITSANPGRWSLGQKDRRGPNLDRALDWPLSKEEKRHCLIRICQMELQESEEHMDEQQDEIEELQHEVKVLRRQSLGSQSTAASVSPRSEESGLVEGLAVKPSAPSGTVDPVQQEAPEAAESPRPERPPSNREEALRLSLVAYLHERSRLSLETHAKKSPSEIAQFYGDSEGHVADLWNSIREKDRLSHFEALIWLMRSSPAERLQMDPAKRARQWRSVLLRPDPARTRQGYNELRSRALMADQAKELRSELQSELKVAWKGEAFMCTENLSDAIASVAQTISAPKGRLFRGAVQIAALLIFGLLPDSESLEEAETDAFWCFFQLLTEMKAGDDEQTRTFRARRVHELLKAYDPDLVEVLDHQGLMVFVATRLGEAFCTRSGLPLESCAQLWDAVLADSQGFAFCDYVVCALLLLRRQELLRLKSDAEALAEALLALPRSVPLDRALRLGSSLRALEQQKVLRMVKAQELYERRLKTLEAAARATMSDDNGMIKALGSFWSGIRERGANALEVGRSVARCAWPRAQAAEEEKPPVEEELKPLRRRLNEETKDD</sequence>
<gene>
    <name evidence="4" type="ORF">CCMP2556_LOCUS669</name>
</gene>
<dbReference type="Proteomes" id="UP001642484">
    <property type="component" value="Unassembled WGS sequence"/>
</dbReference>
<feature type="compositionally biased region" description="Basic and acidic residues" evidence="2">
    <location>
        <begin position="20"/>
        <end position="35"/>
    </location>
</feature>
<dbReference type="EMBL" id="CAXAMN010000192">
    <property type="protein sequence ID" value="CAK8986887.1"/>
    <property type="molecule type" value="Genomic_DNA"/>
</dbReference>
<name>A0ABP0HA07_9DINO</name>
<keyword evidence="1" id="KW-0175">Coiled coil</keyword>
<dbReference type="PROSITE" id="PS50086">
    <property type="entry name" value="TBC_RABGAP"/>
    <property type="match status" value="1"/>
</dbReference>
<reference evidence="4 5" key="1">
    <citation type="submission" date="2024-02" db="EMBL/GenBank/DDBJ databases">
        <authorList>
            <person name="Chen Y."/>
            <person name="Shah S."/>
            <person name="Dougan E. K."/>
            <person name="Thang M."/>
            <person name="Chan C."/>
        </authorList>
    </citation>
    <scope>NUCLEOTIDE SEQUENCE [LARGE SCALE GENOMIC DNA]</scope>
</reference>
<evidence type="ECO:0000256" key="1">
    <source>
        <dbReference type="SAM" id="Coils"/>
    </source>
</evidence>
<feature type="coiled-coil region" evidence="1">
    <location>
        <begin position="46"/>
        <end position="80"/>
    </location>
</feature>
<comment type="caution">
    <text evidence="4">The sequence shown here is derived from an EMBL/GenBank/DDBJ whole genome shotgun (WGS) entry which is preliminary data.</text>
</comment>